<reference evidence="3" key="1">
    <citation type="submission" date="2017-02" db="UniProtKB">
        <authorList>
            <consortium name="WormBaseParasite"/>
        </authorList>
    </citation>
    <scope>IDENTIFICATION</scope>
</reference>
<name>A0A0N4XJH6_NIPBR</name>
<accession>A0A0N4XJH6</accession>
<evidence type="ECO:0000313" key="2">
    <source>
        <dbReference type="Proteomes" id="UP000271162"/>
    </source>
</evidence>
<dbReference type="AlphaFoldDB" id="A0A0N4XJH6"/>
<reference evidence="1 2" key="2">
    <citation type="submission" date="2018-11" db="EMBL/GenBank/DDBJ databases">
        <authorList>
            <consortium name="Pathogen Informatics"/>
        </authorList>
    </citation>
    <scope>NUCLEOTIDE SEQUENCE [LARGE SCALE GENOMIC DNA]</scope>
</reference>
<dbReference type="WBParaSite" id="NBR_0000267801-mRNA-1">
    <property type="protein sequence ID" value="NBR_0000267801-mRNA-1"/>
    <property type="gene ID" value="NBR_0000267801"/>
</dbReference>
<protein>
    <submittedName>
        <fullName evidence="1 3">Uncharacterized protein</fullName>
    </submittedName>
</protein>
<sequence>MQLETPVPLFDIFRAQAEAKYGKEMLAIIECFTNSRCKCRESLETNGLVDRLRRHAMERTLQNRTITCAAHFLFTAALFPALKNIITDC</sequence>
<keyword evidence="2" id="KW-1185">Reference proteome</keyword>
<dbReference type="Proteomes" id="UP000271162">
    <property type="component" value="Unassembled WGS sequence"/>
</dbReference>
<proteinExistence type="predicted"/>
<dbReference type="EMBL" id="UYSL01003290">
    <property type="protein sequence ID" value="VDL66269.1"/>
    <property type="molecule type" value="Genomic_DNA"/>
</dbReference>
<evidence type="ECO:0000313" key="3">
    <source>
        <dbReference type="WBParaSite" id="NBR_0000267801-mRNA-1"/>
    </source>
</evidence>
<evidence type="ECO:0000313" key="1">
    <source>
        <dbReference type="EMBL" id="VDL66269.1"/>
    </source>
</evidence>
<organism evidence="3">
    <name type="scientific">Nippostrongylus brasiliensis</name>
    <name type="common">Rat hookworm</name>
    <dbReference type="NCBI Taxonomy" id="27835"/>
    <lineage>
        <taxon>Eukaryota</taxon>
        <taxon>Metazoa</taxon>
        <taxon>Ecdysozoa</taxon>
        <taxon>Nematoda</taxon>
        <taxon>Chromadorea</taxon>
        <taxon>Rhabditida</taxon>
        <taxon>Rhabditina</taxon>
        <taxon>Rhabditomorpha</taxon>
        <taxon>Strongyloidea</taxon>
        <taxon>Heligmosomidae</taxon>
        <taxon>Nippostrongylus</taxon>
    </lineage>
</organism>
<gene>
    <name evidence="1" type="ORF">NBR_LOCUS2680</name>
</gene>